<dbReference type="RefSeq" id="WP_074713688.1">
    <property type="nucleotide sequence ID" value="NZ_FNTV01000002.1"/>
</dbReference>
<comment type="similarity">
    <text evidence="1">Belongs to the LysR transcriptional regulatory family.</text>
</comment>
<dbReference type="Pfam" id="PF00126">
    <property type="entry name" value="HTH_1"/>
    <property type="match status" value="1"/>
</dbReference>
<name>A0A1H5PHA4_9MICC</name>
<dbReference type="SUPFAM" id="SSF53850">
    <property type="entry name" value="Periplasmic binding protein-like II"/>
    <property type="match status" value="1"/>
</dbReference>
<dbReference type="SUPFAM" id="SSF46785">
    <property type="entry name" value="Winged helix' DNA-binding domain"/>
    <property type="match status" value="1"/>
</dbReference>
<dbReference type="InterPro" id="IPR036390">
    <property type="entry name" value="WH_DNA-bd_sf"/>
</dbReference>
<accession>A0A1H5PHA4</accession>
<proteinExistence type="inferred from homology"/>
<dbReference type="EMBL" id="FNTV01000002">
    <property type="protein sequence ID" value="SEF12427.1"/>
    <property type="molecule type" value="Genomic_DNA"/>
</dbReference>
<sequence length="305" mass="33237">MREIECFLVLSEELHFGRTAERMFISQSRVSQLTSALERRIGAPLVARTSRRVQLTEFGAEFLAALAPTYRALAGVVEETRMRARNLPTPIRVGFQGAIYDSIAKAISQFESQHPRALVHIKELPLGDPFSDVLAGRVDAAVVLLPVEEPELVVGLVFSQQTQTLAVSVDHPFGKLEKVTAEDLAQVSLVPITGPAPQYWRKVHSPKVTPGGIRIPTRGGANTVQEGLSQVASSRSGLILCAATAAYNQRSDVRFVPVNGLPSSALGLVWRVDHESPHIRLFAEAVEEALNGTSESQFRESIRTG</sequence>
<feature type="domain" description="HTH lysR-type" evidence="5">
    <location>
        <begin position="1"/>
        <end position="56"/>
    </location>
</feature>
<dbReference type="Pfam" id="PF03466">
    <property type="entry name" value="LysR_substrate"/>
    <property type="match status" value="1"/>
</dbReference>
<evidence type="ECO:0000313" key="7">
    <source>
        <dbReference type="Proteomes" id="UP000182725"/>
    </source>
</evidence>
<dbReference type="InterPro" id="IPR000847">
    <property type="entry name" value="LysR_HTH_N"/>
</dbReference>
<evidence type="ECO:0000259" key="5">
    <source>
        <dbReference type="PROSITE" id="PS50931"/>
    </source>
</evidence>
<evidence type="ECO:0000256" key="3">
    <source>
        <dbReference type="ARBA" id="ARBA00023125"/>
    </source>
</evidence>
<keyword evidence="4" id="KW-0804">Transcription</keyword>
<keyword evidence="3 6" id="KW-0238">DNA-binding</keyword>
<dbReference type="InterPro" id="IPR005119">
    <property type="entry name" value="LysR_subst-bd"/>
</dbReference>
<dbReference type="GO" id="GO:0032993">
    <property type="term" value="C:protein-DNA complex"/>
    <property type="evidence" value="ECO:0007669"/>
    <property type="project" value="TreeGrafter"/>
</dbReference>
<evidence type="ECO:0000313" key="6">
    <source>
        <dbReference type="EMBL" id="SEF12427.1"/>
    </source>
</evidence>
<dbReference type="PANTHER" id="PTHR30346:SF0">
    <property type="entry name" value="HCA OPERON TRANSCRIPTIONAL ACTIVATOR HCAR"/>
    <property type="match status" value="1"/>
</dbReference>
<evidence type="ECO:0000256" key="2">
    <source>
        <dbReference type="ARBA" id="ARBA00023015"/>
    </source>
</evidence>
<organism evidence="6 7">
    <name type="scientific">Arthrobacter alpinus</name>
    <dbReference type="NCBI Taxonomy" id="656366"/>
    <lineage>
        <taxon>Bacteria</taxon>
        <taxon>Bacillati</taxon>
        <taxon>Actinomycetota</taxon>
        <taxon>Actinomycetes</taxon>
        <taxon>Micrococcales</taxon>
        <taxon>Micrococcaceae</taxon>
        <taxon>Arthrobacter</taxon>
    </lineage>
</organism>
<dbReference type="PROSITE" id="PS50931">
    <property type="entry name" value="HTH_LYSR"/>
    <property type="match status" value="1"/>
</dbReference>
<gene>
    <name evidence="6" type="ORF">SAMN04489740_4240</name>
</gene>
<evidence type="ECO:0000256" key="1">
    <source>
        <dbReference type="ARBA" id="ARBA00009437"/>
    </source>
</evidence>
<dbReference type="Gene3D" id="1.10.10.10">
    <property type="entry name" value="Winged helix-like DNA-binding domain superfamily/Winged helix DNA-binding domain"/>
    <property type="match status" value="1"/>
</dbReference>
<evidence type="ECO:0000256" key="4">
    <source>
        <dbReference type="ARBA" id="ARBA00023163"/>
    </source>
</evidence>
<dbReference type="Proteomes" id="UP000182725">
    <property type="component" value="Unassembled WGS sequence"/>
</dbReference>
<dbReference type="PANTHER" id="PTHR30346">
    <property type="entry name" value="TRANSCRIPTIONAL DUAL REGULATOR HCAR-RELATED"/>
    <property type="match status" value="1"/>
</dbReference>
<protein>
    <submittedName>
        <fullName evidence="6">DNA-binding transcriptional regulator, LysR family</fullName>
    </submittedName>
</protein>
<keyword evidence="2" id="KW-0805">Transcription regulation</keyword>
<dbReference type="GO" id="GO:0003677">
    <property type="term" value="F:DNA binding"/>
    <property type="evidence" value="ECO:0007669"/>
    <property type="project" value="UniProtKB-KW"/>
</dbReference>
<dbReference type="InterPro" id="IPR036388">
    <property type="entry name" value="WH-like_DNA-bd_sf"/>
</dbReference>
<dbReference type="GO" id="GO:0003700">
    <property type="term" value="F:DNA-binding transcription factor activity"/>
    <property type="evidence" value="ECO:0007669"/>
    <property type="project" value="InterPro"/>
</dbReference>
<dbReference type="AlphaFoldDB" id="A0A1H5PHA4"/>
<dbReference type="Gene3D" id="3.40.190.10">
    <property type="entry name" value="Periplasmic binding protein-like II"/>
    <property type="match status" value="2"/>
</dbReference>
<reference evidence="6 7" key="1">
    <citation type="submission" date="2016-10" db="EMBL/GenBank/DDBJ databases">
        <authorList>
            <person name="de Groot N.N."/>
        </authorList>
    </citation>
    <scope>NUCLEOTIDE SEQUENCE [LARGE SCALE GENOMIC DNA]</scope>
    <source>
        <strain evidence="6 7">DSM 22274</strain>
    </source>
</reference>